<dbReference type="Pfam" id="PF13472">
    <property type="entry name" value="Lipase_GDSL_2"/>
    <property type="match status" value="1"/>
</dbReference>
<dbReference type="EvolutionaryTrace" id="C8WT89"/>
<dbReference type="HOGENOM" id="CLU_051989_5_2_9"/>
<reference evidence="2 3" key="2">
    <citation type="journal article" date="2010" name="Stand. Genomic Sci.">
        <title>Complete genome sequence of Alicyclobacillus acidocaldarius type strain (104-IA).</title>
        <authorList>
            <person name="Mavromatis K."/>
            <person name="Sikorski J."/>
            <person name="Lapidus A."/>
            <person name="Glavina Del Rio T."/>
            <person name="Copeland A."/>
            <person name="Tice H."/>
            <person name="Cheng J.F."/>
            <person name="Lucas S."/>
            <person name="Chen F."/>
            <person name="Nolan M."/>
            <person name="Bruce D."/>
            <person name="Goodwin L."/>
            <person name="Pitluck S."/>
            <person name="Ivanova N."/>
            <person name="Ovchinnikova G."/>
            <person name="Pati A."/>
            <person name="Chen A."/>
            <person name="Palaniappan K."/>
            <person name="Land M."/>
            <person name="Hauser L."/>
            <person name="Chang Y.J."/>
            <person name="Jeffries C.D."/>
            <person name="Chain P."/>
            <person name="Meincke L."/>
            <person name="Sims D."/>
            <person name="Chertkov O."/>
            <person name="Han C."/>
            <person name="Brettin T."/>
            <person name="Detter J.C."/>
            <person name="Wahrenburg C."/>
            <person name="Rohde M."/>
            <person name="Pukall R."/>
            <person name="Goker M."/>
            <person name="Bristow J."/>
            <person name="Eisen J.A."/>
            <person name="Markowitz V."/>
            <person name="Hugenholtz P."/>
            <person name="Klenk H.P."/>
            <person name="Kyrpides N.C."/>
        </authorList>
    </citation>
    <scope>NUCLEOTIDE SEQUENCE [LARGE SCALE GENOMIC DNA]</scope>
    <source>
        <strain evidence="3">ATCC 27009 / DSM 446 / BCRC 14685 / JCM 5260 / KCTC 1825 / NBRC 15652 / NCIMB 11725 / NRRL B-14509 / 104-IA</strain>
    </source>
</reference>
<keyword evidence="4" id="KW-0002">3D-structure</keyword>
<dbReference type="PANTHER" id="PTHR30383">
    <property type="entry name" value="THIOESTERASE 1/PROTEASE 1/LYSOPHOSPHOLIPASE L1"/>
    <property type="match status" value="1"/>
</dbReference>
<dbReference type="Gene3D" id="3.40.50.1110">
    <property type="entry name" value="SGNH hydrolase"/>
    <property type="match status" value="1"/>
</dbReference>
<dbReference type="eggNOG" id="COG2755">
    <property type="taxonomic scope" value="Bacteria"/>
</dbReference>
<dbReference type="Proteomes" id="UP000001917">
    <property type="component" value="Chromosome"/>
</dbReference>
<dbReference type="AlphaFoldDB" id="C8WT89"/>
<evidence type="ECO:0000259" key="1">
    <source>
        <dbReference type="Pfam" id="PF13472"/>
    </source>
</evidence>
<feature type="modified residue" description="Cysteine sulfenic acid (-SOH)" evidence="4">
    <location>
        <position position="18"/>
    </location>
</feature>
<dbReference type="PANTHER" id="PTHR30383:SF5">
    <property type="entry name" value="SGNH HYDROLASE-TYPE ESTERASE DOMAIN-CONTAINING PROTEIN"/>
    <property type="match status" value="1"/>
</dbReference>
<dbReference type="PDBsum" id="3RJT"/>
<dbReference type="RefSeq" id="WP_012811841.1">
    <property type="nucleotide sequence ID" value="NC_013205.1"/>
</dbReference>
<reference evidence="4" key="3">
    <citation type="submission" date="2011-04" db="PDB data bank">
        <title>Crystal structure of lipolytic protein G-D-S-L family from Alicyclobacillus acidocaldarius subsp. acidocaldarius DSM 446.</title>
        <authorList>
            <person name="Chang C."/>
            <person name="Chhor G."/>
            <person name="Bearden J."/>
            <person name="Joachimiak A."/>
        </authorList>
    </citation>
    <scope>X-RAY CRYSTALLOGRAPHY (1.50 ANGSTROMS)</scope>
    <scope>CYSTEINE SULFENIC ACID (-SOH) AT CYS-18</scope>
</reference>
<name>C8WT89_ALIAD</name>
<sequence length="213" mass="23856">MIEPGSKLVMVGDSITDCGRAHPVGEAPRGGLGNGYVALVDAHLQVLHPDWRIRVVNVGTSGNTVADVARRWEDDVMALQPDYVSLMIGVNDVWRQFDMPLVVERHVGIDEYRDTLRHLVATTKPRVREMFLLSPFYLEPNRSDPMRKTVDAYIEAMRDVAASEHVPFVDVQAEFDRLLAHLNTWVLAPDRVHPYLNGHLVIARAFLTAVGAL</sequence>
<dbReference type="SMR" id="C8WT89"/>
<dbReference type="PDB" id="3RJT">
    <property type="method" value="X-ray"/>
    <property type="resolution" value="1.50 A"/>
    <property type="chains" value="A/B=1-213"/>
</dbReference>
<keyword evidence="3" id="KW-1185">Reference proteome</keyword>
<feature type="domain" description="SGNH hydrolase-type esterase" evidence="1">
    <location>
        <begin position="11"/>
        <end position="199"/>
    </location>
</feature>
<dbReference type="EMBL" id="CP001727">
    <property type="protein sequence ID" value="ACV59603.1"/>
    <property type="molecule type" value="Genomic_DNA"/>
</dbReference>
<dbReference type="KEGG" id="aac:Aaci_2599"/>
<evidence type="ECO:0007829" key="4">
    <source>
        <dbReference type="PDB" id="3RJT"/>
    </source>
</evidence>
<dbReference type="InterPro" id="IPR036514">
    <property type="entry name" value="SGNH_hydro_sf"/>
</dbReference>
<accession>C8WT89</accession>
<organism evidence="2 3">
    <name type="scientific">Alicyclobacillus acidocaldarius subsp. acidocaldarius (strain ATCC 27009 / DSM 446 / BCRC 14685 / JCM 5260 / KCTC 1825 / NBRC 15652 / NCIMB 11725 / NRRL B-14509 / 104-IA)</name>
    <name type="common">Bacillus acidocaldarius</name>
    <dbReference type="NCBI Taxonomy" id="521098"/>
    <lineage>
        <taxon>Bacteria</taxon>
        <taxon>Bacillati</taxon>
        <taxon>Bacillota</taxon>
        <taxon>Bacilli</taxon>
        <taxon>Bacillales</taxon>
        <taxon>Alicyclobacillaceae</taxon>
        <taxon>Alicyclobacillus</taxon>
    </lineage>
</organism>
<dbReference type="CDD" id="cd01834">
    <property type="entry name" value="SGNH_hydrolase_like_2"/>
    <property type="match status" value="1"/>
</dbReference>
<dbReference type="InterPro" id="IPR013830">
    <property type="entry name" value="SGNH_hydro"/>
</dbReference>
<dbReference type="GO" id="GO:0004622">
    <property type="term" value="F:phosphatidylcholine lysophospholipase activity"/>
    <property type="evidence" value="ECO:0007669"/>
    <property type="project" value="TreeGrafter"/>
</dbReference>
<evidence type="ECO:0000313" key="2">
    <source>
        <dbReference type="EMBL" id="ACV59603.1"/>
    </source>
</evidence>
<dbReference type="InterPro" id="IPR051532">
    <property type="entry name" value="Ester_Hydrolysis_Enzymes"/>
</dbReference>
<evidence type="ECO:0000313" key="3">
    <source>
        <dbReference type="Proteomes" id="UP000001917"/>
    </source>
</evidence>
<reference evidence="3" key="1">
    <citation type="submission" date="2009-09" db="EMBL/GenBank/DDBJ databases">
        <title>The complete chromosome of Alicyclobacillus acidocaldarius subsp. acidocaldarius DSM 446.</title>
        <authorList>
            <consortium name="US DOE Joint Genome Institute (JGI-PGF)"/>
            <person name="Lucas S."/>
            <person name="Copeland A."/>
            <person name="Lapidus A."/>
            <person name="Glavina del Rio T."/>
            <person name="Dalin E."/>
            <person name="Tice H."/>
            <person name="Bruce D."/>
            <person name="Goodwin L."/>
            <person name="Pitluck S."/>
            <person name="Kyrpides N."/>
            <person name="Mavromatis K."/>
            <person name="Ivanova N."/>
            <person name="Ovchinnikova G."/>
            <person name="Chertkov O."/>
            <person name="Sims D."/>
            <person name="Brettin T."/>
            <person name="Detter J.C."/>
            <person name="Han C."/>
            <person name="Larimer F."/>
            <person name="Land M."/>
            <person name="Hauser L."/>
            <person name="Markowitz V."/>
            <person name="Cheng J.-F."/>
            <person name="Hugenholtz P."/>
            <person name="Woyke T."/>
            <person name="Wu D."/>
            <person name="Pukall R."/>
            <person name="Klenk H.-P."/>
            <person name="Eisen J.A."/>
        </authorList>
    </citation>
    <scope>NUCLEOTIDE SEQUENCE [LARGE SCALE GENOMIC DNA]</scope>
    <source>
        <strain evidence="3">ATCC 27009 / DSM 446 / BCRC 14685 / JCM 5260 / KCTC 1825 / NBRC 15652 / NCIMB 11725 / NRRL B-14509 / 104-IA</strain>
    </source>
</reference>
<proteinExistence type="evidence at protein level"/>
<dbReference type="SUPFAM" id="SSF52266">
    <property type="entry name" value="SGNH hydrolase"/>
    <property type="match status" value="1"/>
</dbReference>
<protein>
    <submittedName>
        <fullName evidence="2">Lipolytic protein G-D-S-L family</fullName>
    </submittedName>
</protein>
<gene>
    <name evidence="2" type="ordered locus">Aaci_2599</name>
</gene>
<dbReference type="STRING" id="521098.Aaci_2599"/>